<evidence type="ECO:0000256" key="3">
    <source>
        <dbReference type="ARBA" id="ARBA00022898"/>
    </source>
</evidence>
<gene>
    <name evidence="6" type="ORF">SAMN05421545_2850</name>
</gene>
<evidence type="ECO:0000256" key="2">
    <source>
        <dbReference type="ARBA" id="ARBA00022679"/>
    </source>
</evidence>
<dbReference type="SUPFAM" id="SSF53383">
    <property type="entry name" value="PLP-dependent transferases"/>
    <property type="match status" value="1"/>
</dbReference>
<dbReference type="InterPro" id="IPR015422">
    <property type="entry name" value="PyrdxlP-dep_Trfase_small"/>
</dbReference>
<dbReference type="GO" id="GO:0009102">
    <property type="term" value="P:biotin biosynthetic process"/>
    <property type="evidence" value="ECO:0007669"/>
    <property type="project" value="TreeGrafter"/>
</dbReference>
<dbReference type="STRING" id="1077936.SAMN05421545_2850"/>
<proteinExistence type="predicted"/>
<organism evidence="6 7">
    <name type="scientific">Pontibacter lucknowensis</name>
    <dbReference type="NCBI Taxonomy" id="1077936"/>
    <lineage>
        <taxon>Bacteria</taxon>
        <taxon>Pseudomonadati</taxon>
        <taxon>Bacteroidota</taxon>
        <taxon>Cytophagia</taxon>
        <taxon>Cytophagales</taxon>
        <taxon>Hymenobacteraceae</taxon>
        <taxon>Pontibacter</taxon>
    </lineage>
</organism>
<dbReference type="PANTHER" id="PTHR13693">
    <property type="entry name" value="CLASS II AMINOTRANSFERASE/8-AMINO-7-OXONONANOATE SYNTHASE"/>
    <property type="match status" value="1"/>
</dbReference>
<evidence type="ECO:0000313" key="6">
    <source>
        <dbReference type="EMBL" id="SIR23615.1"/>
    </source>
</evidence>
<name>A0A1N6Z9X2_9BACT</name>
<dbReference type="Gene3D" id="3.40.640.10">
    <property type="entry name" value="Type I PLP-dependent aspartate aminotransferase-like (Major domain)"/>
    <property type="match status" value="1"/>
</dbReference>
<dbReference type="EMBL" id="FTNM01000004">
    <property type="protein sequence ID" value="SIR23615.1"/>
    <property type="molecule type" value="Genomic_DNA"/>
</dbReference>
<dbReference type="Proteomes" id="UP000185924">
    <property type="component" value="Unassembled WGS sequence"/>
</dbReference>
<dbReference type="GO" id="GO:0008710">
    <property type="term" value="F:8-amino-7-oxononanoate synthase activity"/>
    <property type="evidence" value="ECO:0007669"/>
    <property type="project" value="TreeGrafter"/>
</dbReference>
<feature type="domain" description="Aminotransferase class I/classII large" evidence="4">
    <location>
        <begin position="59"/>
        <end position="409"/>
    </location>
</feature>
<evidence type="ECO:0000259" key="5">
    <source>
        <dbReference type="Pfam" id="PF13480"/>
    </source>
</evidence>
<evidence type="ECO:0000256" key="1">
    <source>
        <dbReference type="ARBA" id="ARBA00001933"/>
    </source>
</evidence>
<dbReference type="GO" id="GO:0030170">
    <property type="term" value="F:pyridoxal phosphate binding"/>
    <property type="evidence" value="ECO:0007669"/>
    <property type="project" value="InterPro"/>
</dbReference>
<dbReference type="Pfam" id="PF13480">
    <property type="entry name" value="Acetyltransf_6"/>
    <property type="match status" value="1"/>
</dbReference>
<keyword evidence="7" id="KW-1185">Reference proteome</keyword>
<keyword evidence="3" id="KW-0663">Pyridoxal phosphate</keyword>
<dbReference type="InterPro" id="IPR038740">
    <property type="entry name" value="BioF2-like_GNAT_dom"/>
</dbReference>
<dbReference type="AlphaFoldDB" id="A0A1N6Z9X2"/>
<dbReference type="Pfam" id="PF00155">
    <property type="entry name" value="Aminotran_1_2"/>
    <property type="match status" value="1"/>
</dbReference>
<dbReference type="InterPro" id="IPR050087">
    <property type="entry name" value="AON_synthase_class-II"/>
</dbReference>
<evidence type="ECO:0000259" key="4">
    <source>
        <dbReference type="Pfam" id="PF00155"/>
    </source>
</evidence>
<comment type="cofactor">
    <cofactor evidence="1">
        <name>pyridoxal 5'-phosphate</name>
        <dbReference type="ChEBI" id="CHEBI:597326"/>
    </cofactor>
</comment>
<dbReference type="PANTHER" id="PTHR13693:SF100">
    <property type="entry name" value="8-AMINO-7-OXONONANOATE SYNTHASE"/>
    <property type="match status" value="1"/>
</dbReference>
<feature type="domain" description="BioF2-like acetyltransferase" evidence="5">
    <location>
        <begin position="650"/>
        <end position="791"/>
    </location>
</feature>
<reference evidence="7" key="1">
    <citation type="submission" date="2017-01" db="EMBL/GenBank/DDBJ databases">
        <authorList>
            <person name="Varghese N."/>
            <person name="Submissions S."/>
        </authorList>
    </citation>
    <scope>NUCLEOTIDE SEQUENCE [LARGE SCALE GENOMIC DNA]</scope>
    <source>
        <strain evidence="7">DM9</strain>
    </source>
</reference>
<dbReference type="InterPro" id="IPR015421">
    <property type="entry name" value="PyrdxlP-dep_Trfase_major"/>
</dbReference>
<accession>A0A1N6Z9X2</accession>
<dbReference type="InterPro" id="IPR004839">
    <property type="entry name" value="Aminotransferase_I/II_large"/>
</dbReference>
<sequence length="827" mass="94276">MFCFIETANIAKHMAKIRHNNIIDTVDSVLSVSKKKGIIHLHAEDQNLSGQHLTLHGKQVLHFGTCGYLGLEHHPQVKRGAIDAIERYGTQFPMSRTYISNPLYRELEVLIKQLYNAPVVISKNCTLSHLTVIPSIIRQSDLVILDHQVHASVQEAVKKLLSQGVTVEMVRHNNLEMLEDRIKKQRGKFERIWYMADSVYSMYGDFAPIKDLIALAEKYEQLYLYVDDAHGMSWAGKHGTGYAMSQMPDGLYRKMILTANLGKAFGACGGLSLFPNEEWYNRVNNFGGPLTFSVQIEPATLGAAIASAKIHLSDEIYTYQQELQRKIAYFNHLLKQTDLPLVHESESPIFYIGTGTMEMGNHLVQALLQDGVYVNLATFPAVPAKNIGVRITISLTNSDEDIEELVRKLQLHFHLALAATNQTQENIRKAFKMAPPAQPLAPAVAQPTSASGISLQRYTSITQIEAGLWNKHLGRRAMFDWEGMHFLEDSFSNNPEKENNWDFRYYTVQDPEGKVVLLTFAAIALLKEDMFSQASISKALEREREANPYYLTTTGIVLGSLFTEGNHLYLDRTSPYWKEALKALLSELSKEQEANQASSILLRDLDDKDPELDEFMVEQDFVKMHLPESCVVEDLNWTDEDGFRKTLSKKGRENFVQKIKRNEHFYDVVVKDQLDAEELQHAMALFRNVKNNNFAINNFLFPEKMFQQLNESKSWEFIVLYIKEEYSISRKPVAVAFCHRNVANVYSFMLIGMDYEYLMTYGVYRQTLYQVIKRANALQCTQVNMGISATIEKKKVGATPYPKVGYYQSKDNFALEMMGATFAIEKE</sequence>
<evidence type="ECO:0000313" key="7">
    <source>
        <dbReference type="Proteomes" id="UP000185924"/>
    </source>
</evidence>
<dbReference type="Gene3D" id="3.90.1150.10">
    <property type="entry name" value="Aspartate Aminotransferase, domain 1"/>
    <property type="match status" value="1"/>
</dbReference>
<keyword evidence="2" id="KW-0808">Transferase</keyword>
<dbReference type="InterPro" id="IPR015424">
    <property type="entry name" value="PyrdxlP-dep_Trfase"/>
</dbReference>
<dbReference type="Gene3D" id="3.40.630.30">
    <property type="match status" value="1"/>
</dbReference>
<protein>
    <submittedName>
        <fullName evidence="6">7-keto-8-aminopelargonate synthetase</fullName>
    </submittedName>
</protein>